<evidence type="ECO:0000313" key="2">
    <source>
        <dbReference type="Proteomes" id="UP001306592"/>
    </source>
</evidence>
<dbReference type="RefSeq" id="WP_187497926.1">
    <property type="nucleotide sequence ID" value="NZ_CP188307.1"/>
</dbReference>
<evidence type="ECO:0000313" key="1">
    <source>
        <dbReference type="EMBL" id="MEI2680971.1"/>
    </source>
</evidence>
<dbReference type="EMBL" id="JBANEI010000002">
    <property type="protein sequence ID" value="MEI2680971.1"/>
    <property type="molecule type" value="Genomic_DNA"/>
</dbReference>
<dbReference type="InterPro" id="IPR025560">
    <property type="entry name" value="Imm22"/>
</dbReference>
<accession>A0ABU8DBT1</accession>
<dbReference type="Proteomes" id="UP001306592">
    <property type="component" value="Unassembled WGS sequence"/>
</dbReference>
<keyword evidence="2" id="KW-1185">Reference proteome</keyword>
<reference evidence="1 2" key="1">
    <citation type="submission" date="2024-02" db="EMBL/GenBank/DDBJ databases">
        <title>First report Erwinia aphidicola in onion in Chile.</title>
        <authorList>
            <person name="Valenzuela M."/>
            <person name="Pena M."/>
            <person name="Dutta B."/>
        </authorList>
    </citation>
    <scope>NUCLEOTIDE SEQUENCE [LARGE SCALE GENOMIC DNA]</scope>
    <source>
        <strain evidence="1 2">QCJ3A</strain>
    </source>
</reference>
<dbReference type="Pfam" id="PF14112">
    <property type="entry name" value="DUF4284"/>
    <property type="match status" value="1"/>
</dbReference>
<gene>
    <name evidence="1" type="ORF">V8N49_04795</name>
</gene>
<protein>
    <submittedName>
        <fullName evidence="1">Immunity 22 family protein</fullName>
    </submittedName>
</protein>
<sequence>MIDKYSKVHLWMGTNMGSESKYQEYFELDYSVEGDFDDPSYKVCGFCKDVGIKWYDEDFIGIIPRKAVEVSLDDILEDAAVDDDEKESIKEKCLALGINKANALFWYADAELTVKEPIKNSYNGLKYIGVFDGD</sequence>
<comment type="caution">
    <text evidence="1">The sequence shown here is derived from an EMBL/GenBank/DDBJ whole genome shotgun (WGS) entry which is preliminary data.</text>
</comment>
<organism evidence="1 2">
    <name type="scientific">Erwinia aphidicola</name>
    <dbReference type="NCBI Taxonomy" id="68334"/>
    <lineage>
        <taxon>Bacteria</taxon>
        <taxon>Pseudomonadati</taxon>
        <taxon>Pseudomonadota</taxon>
        <taxon>Gammaproteobacteria</taxon>
        <taxon>Enterobacterales</taxon>
        <taxon>Erwiniaceae</taxon>
        <taxon>Erwinia</taxon>
    </lineage>
</organism>
<name>A0ABU8DBT1_ERWAP</name>
<proteinExistence type="predicted"/>